<keyword evidence="3" id="KW-1185">Reference proteome</keyword>
<keyword evidence="1" id="KW-0472">Membrane</keyword>
<proteinExistence type="predicted"/>
<feature type="transmembrane region" description="Helical" evidence="1">
    <location>
        <begin position="26"/>
        <end position="47"/>
    </location>
</feature>
<feature type="transmembrane region" description="Helical" evidence="1">
    <location>
        <begin position="84"/>
        <end position="108"/>
    </location>
</feature>
<organism evidence="2 3">
    <name type="scientific">Folsomia candida</name>
    <name type="common">Springtail</name>
    <dbReference type="NCBI Taxonomy" id="158441"/>
    <lineage>
        <taxon>Eukaryota</taxon>
        <taxon>Metazoa</taxon>
        <taxon>Ecdysozoa</taxon>
        <taxon>Arthropoda</taxon>
        <taxon>Hexapoda</taxon>
        <taxon>Collembola</taxon>
        <taxon>Entomobryomorpha</taxon>
        <taxon>Isotomoidea</taxon>
        <taxon>Isotomidae</taxon>
        <taxon>Proisotominae</taxon>
        <taxon>Folsomia</taxon>
    </lineage>
</organism>
<comment type="caution">
    <text evidence="2">The sequence shown here is derived from an EMBL/GenBank/DDBJ whole genome shotgun (WGS) entry which is preliminary data.</text>
</comment>
<sequence length="296" mass="33434">MSTIHLTLANYVAQFELRTLHNARNVSFFSLAFFFMYLLAGAIRWNYNMDNTAIQVLNGFLEFENETQHRNTKPSTLVDIMAKFIWLVELSCPLVSLLQLALLVYVPCMPPFILSMIPCCKSGEMLRSYLQVIFELGIHVFESWILLHTVTSAASLLLYVFFAGIVCLLKYLEALKGDIQATLIGQDVAPCILAYRKIQILEKSFNSALMGRVVPALLLCAPSIQILGMYVCINLREEIPMPGFLIFPLMGGYSETTYFILLCAESKIWLQFYGPRDGVGYSKFLPTSNSVTNLDK</sequence>
<keyword evidence="1" id="KW-0812">Transmembrane</keyword>
<protein>
    <submittedName>
        <fullName evidence="2">Uncharacterized protein</fullName>
    </submittedName>
</protein>
<name>A0A226CVX8_FOLCA</name>
<dbReference type="AlphaFoldDB" id="A0A226CVX8"/>
<feature type="transmembrane region" description="Helical" evidence="1">
    <location>
        <begin position="153"/>
        <end position="172"/>
    </location>
</feature>
<reference evidence="2 3" key="1">
    <citation type="submission" date="2015-12" db="EMBL/GenBank/DDBJ databases">
        <title>The genome of Folsomia candida.</title>
        <authorList>
            <person name="Faddeeva A."/>
            <person name="Derks M.F."/>
            <person name="Anvar Y."/>
            <person name="Smit S."/>
            <person name="Van Straalen N."/>
            <person name="Roelofs D."/>
        </authorList>
    </citation>
    <scope>NUCLEOTIDE SEQUENCE [LARGE SCALE GENOMIC DNA]</scope>
    <source>
        <strain evidence="2 3">VU population</strain>
        <tissue evidence="2">Whole body</tissue>
    </source>
</reference>
<dbReference type="Proteomes" id="UP000198287">
    <property type="component" value="Unassembled WGS sequence"/>
</dbReference>
<keyword evidence="1" id="KW-1133">Transmembrane helix</keyword>
<evidence type="ECO:0000256" key="1">
    <source>
        <dbReference type="SAM" id="Phobius"/>
    </source>
</evidence>
<feature type="transmembrane region" description="Helical" evidence="1">
    <location>
        <begin position="243"/>
        <end position="264"/>
    </location>
</feature>
<evidence type="ECO:0000313" key="2">
    <source>
        <dbReference type="EMBL" id="OXA36667.1"/>
    </source>
</evidence>
<dbReference type="EMBL" id="LNIX01000080">
    <property type="protein sequence ID" value="OXA36667.1"/>
    <property type="molecule type" value="Genomic_DNA"/>
</dbReference>
<accession>A0A226CVX8</accession>
<gene>
    <name evidence="2" type="ORF">Fcan01_28562</name>
</gene>
<feature type="transmembrane region" description="Helical" evidence="1">
    <location>
        <begin position="213"/>
        <end position="231"/>
    </location>
</feature>
<evidence type="ECO:0000313" key="3">
    <source>
        <dbReference type="Proteomes" id="UP000198287"/>
    </source>
</evidence>